<sequence>MIGRAFVYLSNLLHNVPLVHKVAIVSEKGEVRGYLKVAIEPVNPLEADTQKKGVRQTAKLHFRKEDFLKTCRNGENEDESQKLTFPPHMKEDEEFCFRVVVLQAIDVSEQYSDVFCQFNFLHRHDEAFSTEPLKNSGRAPLSFAHSQNLHIKMSRTFLHYL</sequence>
<dbReference type="OrthoDB" id="3176171at2759"/>
<organism evidence="1 2">
    <name type="scientific">Oesophagostomum dentatum</name>
    <name type="common">Nodular worm</name>
    <dbReference type="NCBI Taxonomy" id="61180"/>
    <lineage>
        <taxon>Eukaryota</taxon>
        <taxon>Metazoa</taxon>
        <taxon>Ecdysozoa</taxon>
        <taxon>Nematoda</taxon>
        <taxon>Chromadorea</taxon>
        <taxon>Rhabditida</taxon>
        <taxon>Rhabditina</taxon>
        <taxon>Rhabditomorpha</taxon>
        <taxon>Strongyloidea</taxon>
        <taxon>Strongylidae</taxon>
        <taxon>Oesophagostomum</taxon>
    </lineage>
</organism>
<accession>A0A0B1S3Y4</accession>
<gene>
    <name evidence="1" type="ORF">OESDEN_22430</name>
</gene>
<dbReference type="Proteomes" id="UP000053660">
    <property type="component" value="Unassembled WGS sequence"/>
</dbReference>
<reference evidence="1 2" key="1">
    <citation type="submission" date="2014-03" db="EMBL/GenBank/DDBJ databases">
        <title>Draft genome of the hookworm Oesophagostomum dentatum.</title>
        <authorList>
            <person name="Mitreva M."/>
        </authorList>
    </citation>
    <scope>NUCLEOTIDE SEQUENCE [LARGE SCALE GENOMIC DNA]</scope>
    <source>
        <strain evidence="1 2">OD-Hann</strain>
    </source>
</reference>
<evidence type="ECO:0000313" key="2">
    <source>
        <dbReference type="Proteomes" id="UP000053660"/>
    </source>
</evidence>
<feature type="non-terminal residue" evidence="1">
    <location>
        <position position="161"/>
    </location>
</feature>
<name>A0A0B1S3Y4_OESDE</name>
<evidence type="ECO:0000313" key="1">
    <source>
        <dbReference type="EMBL" id="KHJ77950.1"/>
    </source>
</evidence>
<keyword evidence="2" id="KW-1185">Reference proteome</keyword>
<dbReference type="AlphaFoldDB" id="A0A0B1S3Y4"/>
<dbReference type="EMBL" id="KN610258">
    <property type="protein sequence ID" value="KHJ77950.1"/>
    <property type="molecule type" value="Genomic_DNA"/>
</dbReference>
<protein>
    <submittedName>
        <fullName evidence="1">Uncharacterized protein</fullName>
    </submittedName>
</protein>
<proteinExistence type="predicted"/>